<proteinExistence type="predicted"/>
<evidence type="ECO:0000313" key="1">
    <source>
        <dbReference type="EMBL" id="CAB4161347.1"/>
    </source>
</evidence>
<organism evidence="1">
    <name type="scientific">uncultured Caudovirales phage</name>
    <dbReference type="NCBI Taxonomy" id="2100421"/>
    <lineage>
        <taxon>Viruses</taxon>
        <taxon>Duplodnaviria</taxon>
        <taxon>Heunggongvirae</taxon>
        <taxon>Uroviricota</taxon>
        <taxon>Caudoviricetes</taxon>
        <taxon>Peduoviridae</taxon>
        <taxon>Maltschvirus</taxon>
        <taxon>Maltschvirus maltsch</taxon>
    </lineage>
</organism>
<sequence>MKLYKGNEPDESWDEIVELREFYGSTWKVFVRHSDTTGQYVSVKLCATGQVENKANYWLAWDVEKKKISSRFMVDAKLLKNNRLDLYNVLVVNLEAGL</sequence>
<accession>A0A6J5NQR8</accession>
<reference evidence="1" key="1">
    <citation type="submission" date="2020-04" db="EMBL/GenBank/DDBJ databases">
        <authorList>
            <person name="Chiriac C."/>
            <person name="Salcher M."/>
            <person name="Ghai R."/>
            <person name="Kavagutti S V."/>
        </authorList>
    </citation>
    <scope>NUCLEOTIDE SEQUENCE</scope>
</reference>
<protein>
    <submittedName>
        <fullName evidence="1">Uncharacterized protein</fullName>
    </submittedName>
</protein>
<gene>
    <name evidence="1" type="ORF">UFOVP764_46</name>
</gene>
<dbReference type="EMBL" id="LR796711">
    <property type="protein sequence ID" value="CAB4161347.1"/>
    <property type="molecule type" value="Genomic_DNA"/>
</dbReference>
<name>A0A6J5NQR8_9CAUD</name>